<dbReference type="CDD" id="cd01127">
    <property type="entry name" value="TrwB_TraG_TraD_VirD4"/>
    <property type="match status" value="1"/>
</dbReference>
<reference evidence="7" key="1">
    <citation type="submission" date="2019-08" db="EMBL/GenBank/DDBJ databases">
        <authorList>
            <person name="Kucharzyk K."/>
            <person name="Murdoch R.W."/>
            <person name="Higgins S."/>
            <person name="Loffler F."/>
        </authorList>
    </citation>
    <scope>NUCLEOTIDE SEQUENCE</scope>
</reference>
<accession>A0A644U825</accession>
<evidence type="ECO:0000256" key="3">
    <source>
        <dbReference type="ARBA" id="ARBA00022475"/>
    </source>
</evidence>
<dbReference type="Pfam" id="PF02534">
    <property type="entry name" value="T4SS-DNA_transf"/>
    <property type="match status" value="1"/>
</dbReference>
<keyword evidence="4" id="KW-0812">Transmembrane</keyword>
<evidence type="ECO:0000256" key="6">
    <source>
        <dbReference type="ARBA" id="ARBA00023136"/>
    </source>
</evidence>
<comment type="subcellular location">
    <subcellularLocation>
        <location evidence="1">Cell membrane</location>
        <topology evidence="1">Multi-pass membrane protein</topology>
    </subcellularLocation>
</comment>
<protein>
    <recommendedName>
        <fullName evidence="8">TraD/TraG TraM recognition site domain-containing protein</fullName>
    </recommendedName>
</protein>
<proteinExistence type="inferred from homology"/>
<keyword evidence="3" id="KW-1003">Cell membrane</keyword>
<evidence type="ECO:0000256" key="2">
    <source>
        <dbReference type="ARBA" id="ARBA00008806"/>
    </source>
</evidence>
<dbReference type="AlphaFoldDB" id="A0A644U825"/>
<keyword evidence="6" id="KW-0472">Membrane</keyword>
<evidence type="ECO:0000313" key="7">
    <source>
        <dbReference type="EMBL" id="MPL74962.1"/>
    </source>
</evidence>
<dbReference type="InterPro" id="IPR051539">
    <property type="entry name" value="T4SS-coupling_protein"/>
</dbReference>
<keyword evidence="5" id="KW-1133">Transmembrane helix</keyword>
<name>A0A644U825_9ZZZZ</name>
<dbReference type="InterPro" id="IPR003688">
    <property type="entry name" value="TraG/VirD4"/>
</dbReference>
<gene>
    <name evidence="7" type="ORF">SDC9_20781</name>
</gene>
<organism evidence="7">
    <name type="scientific">bioreactor metagenome</name>
    <dbReference type="NCBI Taxonomy" id="1076179"/>
    <lineage>
        <taxon>unclassified sequences</taxon>
        <taxon>metagenomes</taxon>
        <taxon>ecological metagenomes</taxon>
    </lineage>
</organism>
<sequence>MRQPYQFGCLICYPCLGAQSITETPNKQIVAPIRNSTVSGIDLRNPTRSDGNNLLHLVNRYMDAYLNNPQNIALKARAEKYAKITAKTIISSGGFVTAMAGQNAFFYDAAEGLLTSVILLIAEYCEPKQRHMVSVFMLIQDLLAPSAVKGRTLFQLFLAYLPDEHKTKWFAGAALNTTEQAMQSVLSTALSRLNAFLDSELEQILCFDTAIDAEKFCTNKRAIFLMMPEEDNIKYFIISLIVQQLYREILSVADEHGGELPNRVIMFLDEIGTIPKIESAEMMFSASRSRRVSIVAIIQSFAQLEKNYGREGSAIIIDNCQDTVFGCFAPNSESAQILSKAMGSKTIMSSSVSQGKNDP</sequence>
<dbReference type="PANTHER" id="PTHR37937:SF1">
    <property type="entry name" value="CONJUGATIVE TRANSFER: DNA TRANSPORT"/>
    <property type="match status" value="1"/>
</dbReference>
<evidence type="ECO:0000256" key="4">
    <source>
        <dbReference type="ARBA" id="ARBA00022692"/>
    </source>
</evidence>
<dbReference type="Gene3D" id="3.40.50.300">
    <property type="entry name" value="P-loop containing nucleotide triphosphate hydrolases"/>
    <property type="match status" value="1"/>
</dbReference>
<dbReference type="SUPFAM" id="SSF52540">
    <property type="entry name" value="P-loop containing nucleoside triphosphate hydrolases"/>
    <property type="match status" value="1"/>
</dbReference>
<comment type="caution">
    <text evidence="7">The sequence shown here is derived from an EMBL/GenBank/DDBJ whole genome shotgun (WGS) entry which is preliminary data.</text>
</comment>
<dbReference type="GO" id="GO:0005886">
    <property type="term" value="C:plasma membrane"/>
    <property type="evidence" value="ECO:0007669"/>
    <property type="project" value="UniProtKB-SubCell"/>
</dbReference>
<evidence type="ECO:0000256" key="5">
    <source>
        <dbReference type="ARBA" id="ARBA00022989"/>
    </source>
</evidence>
<dbReference type="InterPro" id="IPR027417">
    <property type="entry name" value="P-loop_NTPase"/>
</dbReference>
<evidence type="ECO:0008006" key="8">
    <source>
        <dbReference type="Google" id="ProtNLM"/>
    </source>
</evidence>
<comment type="similarity">
    <text evidence="2">Belongs to the VirD4/TraG family.</text>
</comment>
<dbReference type="EMBL" id="VSSQ01000084">
    <property type="protein sequence ID" value="MPL74962.1"/>
    <property type="molecule type" value="Genomic_DNA"/>
</dbReference>
<dbReference type="PANTHER" id="PTHR37937">
    <property type="entry name" value="CONJUGATIVE TRANSFER: DNA TRANSPORT"/>
    <property type="match status" value="1"/>
</dbReference>
<evidence type="ECO:0000256" key="1">
    <source>
        <dbReference type="ARBA" id="ARBA00004651"/>
    </source>
</evidence>